<dbReference type="InterPro" id="IPR005334">
    <property type="entry name" value="Tctex-1-like"/>
</dbReference>
<dbReference type="EMBL" id="CP069114">
    <property type="protein sequence ID" value="QSS64455.1"/>
    <property type="molecule type" value="Genomic_DNA"/>
</dbReference>
<name>A0A8A1MEX1_AJECA</name>
<proteinExistence type="predicted"/>
<dbReference type="GO" id="GO:0007018">
    <property type="term" value="P:microtubule-based movement"/>
    <property type="evidence" value="ECO:0007669"/>
    <property type="project" value="TreeGrafter"/>
</dbReference>
<dbReference type="GO" id="GO:0005737">
    <property type="term" value="C:cytoplasm"/>
    <property type="evidence" value="ECO:0007669"/>
    <property type="project" value="TreeGrafter"/>
</dbReference>
<dbReference type="Proteomes" id="UP000663671">
    <property type="component" value="Chromosome 1"/>
</dbReference>
<dbReference type="Gene3D" id="3.30.1140.40">
    <property type="entry name" value="Tctex-1"/>
    <property type="match status" value="1"/>
</dbReference>
<dbReference type="PANTHER" id="PTHR21255:SF4">
    <property type="entry name" value="DYNEIN LIGHT CHAIN TCTEX-TYPE"/>
    <property type="match status" value="1"/>
</dbReference>
<dbReference type="InterPro" id="IPR038586">
    <property type="entry name" value="Tctex-1-like_sf"/>
</dbReference>
<dbReference type="Pfam" id="PF03645">
    <property type="entry name" value="Tctex-1"/>
    <property type="match status" value="1"/>
</dbReference>
<reference evidence="2" key="1">
    <citation type="submission" date="2021-01" db="EMBL/GenBank/DDBJ databases">
        <title>Chromosome-level genome assembly of a human fungal pathogen reveals clustering of transcriptionally co-regulated genes.</title>
        <authorList>
            <person name="Voorhies M."/>
            <person name="Cohen S."/>
            <person name="Shea T.P."/>
            <person name="Petrus S."/>
            <person name="Munoz J.F."/>
            <person name="Poplawski S."/>
            <person name="Goldman W.E."/>
            <person name="Michael T."/>
            <person name="Cuomo C.A."/>
            <person name="Sil A."/>
            <person name="Beyhan S."/>
        </authorList>
    </citation>
    <scope>NUCLEOTIDE SEQUENCE</scope>
    <source>
        <strain evidence="2">WU24</strain>
    </source>
</reference>
<dbReference type="VEuPathDB" id="FungiDB:I7I51_01523"/>
<gene>
    <name evidence="2" type="ORF">I7I51_01523</name>
</gene>
<dbReference type="GO" id="GO:0045505">
    <property type="term" value="F:dynein intermediate chain binding"/>
    <property type="evidence" value="ECO:0007669"/>
    <property type="project" value="TreeGrafter"/>
</dbReference>
<evidence type="ECO:0000313" key="2">
    <source>
        <dbReference type="EMBL" id="QSS64455.1"/>
    </source>
</evidence>
<dbReference type="GO" id="GO:0005868">
    <property type="term" value="C:cytoplasmic dynein complex"/>
    <property type="evidence" value="ECO:0007669"/>
    <property type="project" value="TreeGrafter"/>
</dbReference>
<dbReference type="PANTHER" id="PTHR21255">
    <property type="entry name" value="T-COMPLEX-ASSOCIATED-TESTIS-EXPRESSED 1/ DYNEIN LIGHT CHAIN"/>
    <property type="match status" value="1"/>
</dbReference>
<dbReference type="CDD" id="cd21456">
    <property type="entry name" value="DLC-like_SpDlc1-like"/>
    <property type="match status" value="1"/>
</dbReference>
<dbReference type="AlphaFoldDB" id="A0A8A1MEX1"/>
<dbReference type="OrthoDB" id="10059120at2759"/>
<evidence type="ECO:0000313" key="3">
    <source>
        <dbReference type="Proteomes" id="UP000663671"/>
    </source>
</evidence>
<feature type="region of interest" description="Disordered" evidence="1">
    <location>
        <begin position="56"/>
        <end position="79"/>
    </location>
</feature>
<organism evidence="2 3">
    <name type="scientific">Ajellomyces capsulatus</name>
    <name type="common">Darling's disease fungus</name>
    <name type="synonym">Histoplasma capsulatum</name>
    <dbReference type="NCBI Taxonomy" id="5037"/>
    <lineage>
        <taxon>Eukaryota</taxon>
        <taxon>Fungi</taxon>
        <taxon>Dikarya</taxon>
        <taxon>Ascomycota</taxon>
        <taxon>Pezizomycotina</taxon>
        <taxon>Eurotiomycetes</taxon>
        <taxon>Eurotiomycetidae</taxon>
        <taxon>Onygenales</taxon>
        <taxon>Ajellomycetaceae</taxon>
        <taxon>Histoplasma</taxon>
    </lineage>
</organism>
<evidence type="ECO:0000256" key="1">
    <source>
        <dbReference type="SAM" id="MobiDB-lite"/>
    </source>
</evidence>
<protein>
    <submittedName>
        <fullName evidence="2">Dynein light chain</fullName>
    </submittedName>
</protein>
<accession>A0A8A1MEX1</accession>
<sequence>MGGEADGANLPIPIADLTEIATDACDAALEDVQSYDHEQVGQWSSHIINTVLQSLIEATTPDQPDDDAETDNPQPPPYRFNVNCTIIQQGVTAPDTPESREKVGKRGMHSASGAYWDVSRDGMWTFKYPNAEDKGLDLVLNIVWFGAN</sequence>